<dbReference type="Proteomes" id="UP000002668">
    <property type="component" value="Genome"/>
</dbReference>
<reference evidence="2" key="1">
    <citation type="journal article" date="2011" name="Nat. Commun.">
        <title>Effector diversification within compartments of the Leptosphaeria maculans genome affected by Repeat-Induced Point mutations.</title>
        <authorList>
            <person name="Rouxel T."/>
            <person name="Grandaubert J."/>
            <person name="Hane J.K."/>
            <person name="Hoede C."/>
            <person name="van de Wouw A.P."/>
            <person name="Couloux A."/>
            <person name="Dominguez V."/>
            <person name="Anthouard V."/>
            <person name="Bally P."/>
            <person name="Bourras S."/>
            <person name="Cozijnsen A.J."/>
            <person name="Ciuffetti L.M."/>
            <person name="Degrave A."/>
            <person name="Dilmaghani A."/>
            <person name="Duret L."/>
            <person name="Fudal I."/>
            <person name="Goodwin S.B."/>
            <person name="Gout L."/>
            <person name="Glaser N."/>
            <person name="Linglin J."/>
            <person name="Kema G.H.J."/>
            <person name="Lapalu N."/>
            <person name="Lawrence C.B."/>
            <person name="May K."/>
            <person name="Meyer M."/>
            <person name="Ollivier B."/>
            <person name="Poulain J."/>
            <person name="Schoch C.L."/>
            <person name="Simon A."/>
            <person name="Spatafora J.W."/>
            <person name="Stachowiak A."/>
            <person name="Turgeon B.G."/>
            <person name="Tyler B.M."/>
            <person name="Vincent D."/>
            <person name="Weissenbach J."/>
            <person name="Amselem J."/>
            <person name="Quesneville H."/>
            <person name="Oliver R.P."/>
            <person name="Wincker P."/>
            <person name="Balesdent M.-H."/>
            <person name="Howlett B.J."/>
        </authorList>
    </citation>
    <scope>NUCLEOTIDE SEQUENCE [LARGE SCALE GENOMIC DNA]</scope>
    <source>
        <strain evidence="2">JN3 / isolate v23.1.3 / race Av1-4-5-6-7-8</strain>
    </source>
</reference>
<proteinExistence type="predicted"/>
<keyword evidence="2" id="KW-1185">Reference proteome</keyword>
<dbReference type="InParanoid" id="E4ZJA5"/>
<sequence>MAKVKRHIVKRVAGILGGGDQLGNGLAEEALVLGLGGVAVTREFDGLRVWVVPRTRDFDEFSDLRGGEVEGWGGVEGEVLGGEFDDDFVGGGVGFAEVRGVAEAEGG</sequence>
<dbReference type="HOGENOM" id="CLU_2210507_0_0_1"/>
<name>E4ZJA5_LEPMJ</name>
<dbReference type="EMBL" id="FP929072">
    <property type="protein sequence ID" value="CBX91536.1"/>
    <property type="molecule type" value="Genomic_DNA"/>
</dbReference>
<gene>
    <name evidence="1" type="ORF">LEMA_P070440.1</name>
</gene>
<evidence type="ECO:0000313" key="1">
    <source>
        <dbReference type="EMBL" id="CBX91536.1"/>
    </source>
</evidence>
<accession>E4ZJA5</accession>
<evidence type="ECO:0000313" key="2">
    <source>
        <dbReference type="Proteomes" id="UP000002668"/>
    </source>
</evidence>
<dbReference type="AlphaFoldDB" id="E4ZJA5"/>
<protein>
    <submittedName>
        <fullName evidence="1">Predicted protein</fullName>
    </submittedName>
</protein>
<organism evidence="2">
    <name type="scientific">Leptosphaeria maculans (strain JN3 / isolate v23.1.3 / race Av1-4-5-6-7-8)</name>
    <name type="common">Blackleg fungus</name>
    <name type="synonym">Phoma lingam</name>
    <dbReference type="NCBI Taxonomy" id="985895"/>
    <lineage>
        <taxon>Eukaryota</taxon>
        <taxon>Fungi</taxon>
        <taxon>Dikarya</taxon>
        <taxon>Ascomycota</taxon>
        <taxon>Pezizomycotina</taxon>
        <taxon>Dothideomycetes</taxon>
        <taxon>Pleosporomycetidae</taxon>
        <taxon>Pleosporales</taxon>
        <taxon>Pleosporineae</taxon>
        <taxon>Leptosphaeriaceae</taxon>
        <taxon>Plenodomus</taxon>
        <taxon>Plenodomus lingam/Leptosphaeria maculans species complex</taxon>
    </lineage>
</organism>
<dbReference type="VEuPathDB" id="FungiDB:LEMA_P070440.1"/>